<dbReference type="Proteomes" id="UP000886667">
    <property type="component" value="Unassembled WGS sequence"/>
</dbReference>
<dbReference type="GO" id="GO:0005576">
    <property type="term" value="C:extracellular region"/>
    <property type="evidence" value="ECO:0007669"/>
    <property type="project" value="InterPro"/>
</dbReference>
<proteinExistence type="predicted"/>
<dbReference type="InterPro" id="IPR003610">
    <property type="entry name" value="CBM5/12"/>
</dbReference>
<dbReference type="GO" id="GO:0005975">
    <property type="term" value="P:carbohydrate metabolic process"/>
    <property type="evidence" value="ECO:0007669"/>
    <property type="project" value="InterPro"/>
</dbReference>
<gene>
    <name evidence="2" type="ORF">JAZ07_01155</name>
</gene>
<dbReference type="GO" id="GO:0030246">
    <property type="term" value="F:carbohydrate binding"/>
    <property type="evidence" value="ECO:0007669"/>
    <property type="project" value="InterPro"/>
</dbReference>
<protein>
    <recommendedName>
        <fullName evidence="1">Chitin-binding type-3 domain-containing protein</fullName>
    </recommendedName>
</protein>
<dbReference type="GO" id="GO:0004553">
    <property type="term" value="F:hydrolase activity, hydrolyzing O-glycosyl compounds"/>
    <property type="evidence" value="ECO:0007669"/>
    <property type="project" value="InterPro"/>
</dbReference>
<organism evidence="2 3">
    <name type="scientific">Candidatus Thiodiazotropha taylori</name>
    <dbReference type="NCBI Taxonomy" id="2792791"/>
    <lineage>
        <taxon>Bacteria</taxon>
        <taxon>Pseudomonadati</taxon>
        <taxon>Pseudomonadota</taxon>
        <taxon>Gammaproteobacteria</taxon>
        <taxon>Chromatiales</taxon>
        <taxon>Sedimenticolaceae</taxon>
        <taxon>Candidatus Thiodiazotropha</taxon>
    </lineage>
</organism>
<dbReference type="EMBL" id="JAEPCM010000016">
    <property type="protein sequence ID" value="MCG7944934.1"/>
    <property type="molecule type" value="Genomic_DNA"/>
</dbReference>
<evidence type="ECO:0000259" key="1">
    <source>
        <dbReference type="SMART" id="SM00495"/>
    </source>
</evidence>
<feature type="domain" description="Chitin-binding type-3" evidence="1">
    <location>
        <begin position="133"/>
        <end position="177"/>
    </location>
</feature>
<sequence length="1373" mass="157190">MSRKNQSIARLGRIGIKGYGTRLQMISAEEQKTQITGQVCFEATGSTFWRKTERTTSSISDYEKLSDFSSFNRIVKNLTIYHFDTEAAMLADAGTYFNGDFAHINDTHQLFVMDRVGNYDEGWKPVTKGEGVLDYWAADKDYDSDSVVIHGGDLYANLSGENTPNSPDAEPDAWLKISDLNNADPFDNTKTYNKGDRIFLQEQIWECVVDGTTGSPTTVPDNWTRVKFYWDVWPTWRPSADYHTNDMVAHAGTVYRRKTEGVTPDTPNSDPDNWEEIGSAYIPVWEYYDPNKTYDSGSIIFDSDGGGHATYWITDNDGTTGRPWENSQDWRQISDQWYATPVIRSNEKYAWNDIINYRGVLYRNISGESNYPDVTPDEDTVNWIRLDNIEVEIWDSDAKASYDSDNIFIKAKNSSVLFVIPGSVPELSELTELRPSEMFTEGGNLYRYDYVTSDSTHHIDTTIHTIATLVGLHPDVKKLDLGENRATYPNIIGRSEIEKVGEEGIYTRSSPFANAADSDGYILWTGSGGIEAAVPKWQKTFKYYPGDIVAFNNAIYQLQEDSEWSIGDNPEETVIWYPIYEKDKIFDPVRWYLPGAVVEHKGKEYIKLSGAEFPEPTPGDSDSKDVWIEKNAPPFVKSYATYSDLYAAEAPGLDAEIAAGAADSDALRAGDYGRSLFFVEDTNSRWMIDITRTVELGTANFIMADEEFVAAESTLTLLTNNFPPSKFLLAEREKALVTSVVGLSYESKPYISDGVNWIEYTPTQEHLDHVINDVEHNLNDNSWSTRVDLTIAAAPVGHLISVTDTVKQMVHVQSWDPKLPAGHEYMDLAEDDTVFNWSRRQNVLQGDVCWPVLTDKSHPVNFYDETLAGTIWDMNYNPQTYVGYGVRPELWPDQYDGADDWDTFNMSEISQEVKDLIDSKGLPDFPVRISKQPDSEVYLQFWFTKESRWKLVASSTNTKNEGPWLDYTMCPFDSETVVERRWHLPQDYYDRISHIGYANEYLIPGGSRSYDSPTTLQKSDFYATAYFPRGPLVAGCLMNKNERFISYDTDVERNWIPSTRTDQDGNFTDPDPFITITNTNVEGDDSEGRGFWFFGVRVQPIQRERTDYEDGYVTKGGHPNRMTFVCYRDGNVIDTIECSLTDDYTRASDPTDRNPDNFYPNIQYIDVFGNNFHSYSNNKKSVTMDFGTYYKDIYAEYRPGIYCDKVIVKFDDWQDTSEGNAKWHRENFGVSYFCPIVADKRADSTGTGTLRNEHWIRTGMSDVVDDFRGPADATSWQRIAQGVQTDSMLNNIYGESIRYLRKKEGRADSRIKGVNYIRDGYPDGTYYDSKIWARDLWLRKRELVYHEFEEENLKDLDLYNQIRSDLKAFWRNR</sequence>
<dbReference type="SMART" id="SM00495">
    <property type="entry name" value="ChtBD3"/>
    <property type="match status" value="4"/>
</dbReference>
<evidence type="ECO:0000313" key="2">
    <source>
        <dbReference type="EMBL" id="MCG7944934.1"/>
    </source>
</evidence>
<name>A0A9E4N374_9GAMM</name>
<feature type="domain" description="Chitin-binding type-3" evidence="1">
    <location>
        <begin position="233"/>
        <end position="277"/>
    </location>
</feature>
<reference evidence="2" key="1">
    <citation type="journal article" date="2021" name="Proc. Natl. Acad. Sci. U.S.A.">
        <title>Global biogeography of chemosynthetic symbionts reveals both localized and globally distributed symbiont groups. .</title>
        <authorList>
            <person name="Osvatic J.T."/>
            <person name="Wilkins L.G.E."/>
            <person name="Leibrecht L."/>
            <person name="Leray M."/>
            <person name="Zauner S."/>
            <person name="Polzin J."/>
            <person name="Camacho Y."/>
            <person name="Gros O."/>
            <person name="van Gils J.A."/>
            <person name="Eisen J.A."/>
            <person name="Petersen J.M."/>
            <person name="Yuen B."/>
        </authorList>
    </citation>
    <scope>NUCLEOTIDE SEQUENCE</scope>
    <source>
        <strain evidence="2">MAGclacostrist064TRANS</strain>
    </source>
</reference>
<comment type="caution">
    <text evidence="2">The sequence shown here is derived from an EMBL/GenBank/DDBJ whole genome shotgun (WGS) entry which is preliminary data.</text>
</comment>
<feature type="domain" description="Chitin-binding type-3" evidence="1">
    <location>
        <begin position="183"/>
        <end position="226"/>
    </location>
</feature>
<feature type="domain" description="Chitin-binding type-3" evidence="1">
    <location>
        <begin position="534"/>
        <end position="579"/>
    </location>
</feature>
<accession>A0A9E4N374</accession>
<dbReference type="Gene3D" id="2.10.10.90">
    <property type="match status" value="2"/>
</dbReference>
<evidence type="ECO:0000313" key="3">
    <source>
        <dbReference type="Proteomes" id="UP000886667"/>
    </source>
</evidence>